<dbReference type="RefSeq" id="WP_109733084.1">
    <property type="nucleotide sequence ID" value="NZ_BAAACK010000024.1"/>
</dbReference>
<evidence type="ECO:0000256" key="1">
    <source>
        <dbReference type="ARBA" id="ARBA00006336"/>
    </source>
</evidence>
<dbReference type="OrthoDB" id="9796485at2"/>
<accession>A0A2Y9BMX0</accession>
<dbReference type="GO" id="GO:0016787">
    <property type="term" value="F:hydrolase activity"/>
    <property type="evidence" value="ECO:0007669"/>
    <property type="project" value="UniProtKB-KW"/>
</dbReference>
<dbReference type="AlphaFoldDB" id="A0A2Y9BMX0"/>
<gene>
    <name evidence="4" type="ORF">A8806_11522</name>
</gene>
<comment type="similarity">
    <text evidence="1">Belongs to the isochorismatase family.</text>
</comment>
<keyword evidence="5" id="KW-1185">Reference proteome</keyword>
<name>A0A2Y9BMX0_9FIRM</name>
<keyword evidence="2" id="KW-0378">Hydrolase</keyword>
<sequence>MKILVVVDMQKDFIDGALGTKEAQQIVPGVIEKIRTFDGRILATRDTHEADYLDSEEGKHLPVVHCVRGTEGWQLHPQIAALIKEEPIDKPSFGSTRLGQVLRACDISGEPVESVTLVGLCTDICVISNALLIKAYLPDVPVIVDASCCAGVTPETHKQALEAMKVCQIEIVNE</sequence>
<evidence type="ECO:0000313" key="4">
    <source>
        <dbReference type="EMBL" id="PWJ23088.1"/>
    </source>
</evidence>
<dbReference type="SUPFAM" id="SSF52499">
    <property type="entry name" value="Isochorismatase-like hydrolases"/>
    <property type="match status" value="1"/>
</dbReference>
<proteinExistence type="inferred from homology"/>
<dbReference type="InterPro" id="IPR036380">
    <property type="entry name" value="Isochorismatase-like_sf"/>
</dbReference>
<dbReference type="Gene3D" id="3.40.50.850">
    <property type="entry name" value="Isochorismatase-like"/>
    <property type="match status" value="1"/>
</dbReference>
<reference evidence="4 5" key="1">
    <citation type="submission" date="2018-05" db="EMBL/GenBank/DDBJ databases">
        <title>The Hungate 1000. A catalogue of reference genomes from the rumen microbiome.</title>
        <authorList>
            <person name="Kelly W."/>
        </authorList>
    </citation>
    <scope>NUCLEOTIDE SEQUENCE [LARGE SCALE GENOMIC DNA]</scope>
    <source>
        <strain evidence="4 5">NLAE-zl-C242</strain>
    </source>
</reference>
<evidence type="ECO:0000256" key="2">
    <source>
        <dbReference type="ARBA" id="ARBA00022801"/>
    </source>
</evidence>
<dbReference type="PANTHER" id="PTHR43540:SF6">
    <property type="entry name" value="ISOCHORISMATASE-LIKE DOMAIN-CONTAINING PROTEIN"/>
    <property type="match status" value="1"/>
</dbReference>
<dbReference type="Pfam" id="PF00857">
    <property type="entry name" value="Isochorismatase"/>
    <property type="match status" value="1"/>
</dbReference>
<dbReference type="InterPro" id="IPR000868">
    <property type="entry name" value="Isochorismatase-like_dom"/>
</dbReference>
<dbReference type="InterPro" id="IPR050272">
    <property type="entry name" value="Isochorismatase-like_hydrls"/>
</dbReference>
<dbReference type="EMBL" id="QGDL01000015">
    <property type="protein sequence ID" value="PWJ23088.1"/>
    <property type="molecule type" value="Genomic_DNA"/>
</dbReference>
<protein>
    <submittedName>
        <fullName evidence="4">Nicotinamidase-related amidase</fullName>
    </submittedName>
</protein>
<organism evidence="4 5">
    <name type="scientific">Faecalicatena orotica</name>
    <dbReference type="NCBI Taxonomy" id="1544"/>
    <lineage>
        <taxon>Bacteria</taxon>
        <taxon>Bacillati</taxon>
        <taxon>Bacillota</taxon>
        <taxon>Clostridia</taxon>
        <taxon>Lachnospirales</taxon>
        <taxon>Lachnospiraceae</taxon>
        <taxon>Faecalicatena</taxon>
    </lineage>
</organism>
<evidence type="ECO:0000259" key="3">
    <source>
        <dbReference type="Pfam" id="PF00857"/>
    </source>
</evidence>
<feature type="domain" description="Isochorismatase-like" evidence="3">
    <location>
        <begin position="3"/>
        <end position="167"/>
    </location>
</feature>
<comment type="caution">
    <text evidence="4">The sequence shown here is derived from an EMBL/GenBank/DDBJ whole genome shotgun (WGS) entry which is preliminary data.</text>
</comment>
<dbReference type="PANTHER" id="PTHR43540">
    <property type="entry name" value="PEROXYUREIDOACRYLATE/UREIDOACRYLATE AMIDOHYDROLASE-RELATED"/>
    <property type="match status" value="1"/>
</dbReference>
<evidence type="ECO:0000313" key="5">
    <source>
        <dbReference type="Proteomes" id="UP000245845"/>
    </source>
</evidence>
<dbReference type="Proteomes" id="UP000245845">
    <property type="component" value="Unassembled WGS sequence"/>
</dbReference>
<dbReference type="CDD" id="cd00431">
    <property type="entry name" value="cysteine_hydrolases"/>
    <property type="match status" value="1"/>
</dbReference>